<dbReference type="HOGENOM" id="CLU_1291958_0_0_1"/>
<proteinExistence type="predicted"/>
<dbReference type="SUPFAM" id="SSF51206">
    <property type="entry name" value="cAMP-binding domain-like"/>
    <property type="match status" value="1"/>
</dbReference>
<reference evidence="3" key="1">
    <citation type="journal article" date="2012" name="Nature">
        <title>Algal genomes reveal evolutionary mosaicism and the fate of nucleomorphs.</title>
        <authorList>
            <consortium name="DOE Joint Genome Institute"/>
            <person name="Curtis B.A."/>
            <person name="Tanifuji G."/>
            <person name="Burki F."/>
            <person name="Gruber A."/>
            <person name="Irimia M."/>
            <person name="Maruyama S."/>
            <person name="Arias M.C."/>
            <person name="Ball S.G."/>
            <person name="Gile G.H."/>
            <person name="Hirakawa Y."/>
            <person name="Hopkins J.F."/>
            <person name="Kuo A."/>
            <person name="Rensing S.A."/>
            <person name="Schmutz J."/>
            <person name="Symeonidi A."/>
            <person name="Elias M."/>
            <person name="Eveleigh R.J."/>
            <person name="Herman E.K."/>
            <person name="Klute M.J."/>
            <person name="Nakayama T."/>
            <person name="Obornik M."/>
            <person name="Reyes-Prieto A."/>
            <person name="Armbrust E.V."/>
            <person name="Aves S.J."/>
            <person name="Beiko R.G."/>
            <person name="Coutinho P."/>
            <person name="Dacks J.B."/>
            <person name="Durnford D.G."/>
            <person name="Fast N.M."/>
            <person name="Green B.R."/>
            <person name="Grisdale C.J."/>
            <person name="Hempel F."/>
            <person name="Henrissat B."/>
            <person name="Hoppner M.P."/>
            <person name="Ishida K."/>
            <person name="Kim E."/>
            <person name="Koreny L."/>
            <person name="Kroth P.G."/>
            <person name="Liu Y."/>
            <person name="Malik S.B."/>
            <person name="Maier U.G."/>
            <person name="McRose D."/>
            <person name="Mock T."/>
            <person name="Neilson J.A."/>
            <person name="Onodera N.T."/>
            <person name="Poole A.M."/>
            <person name="Pritham E.J."/>
            <person name="Richards T.A."/>
            <person name="Rocap G."/>
            <person name="Roy S.W."/>
            <person name="Sarai C."/>
            <person name="Schaack S."/>
            <person name="Shirato S."/>
            <person name="Slamovits C.H."/>
            <person name="Spencer D.F."/>
            <person name="Suzuki S."/>
            <person name="Worden A.Z."/>
            <person name="Zauner S."/>
            <person name="Barry K."/>
            <person name="Bell C."/>
            <person name="Bharti A.K."/>
            <person name="Crow J.A."/>
            <person name="Grimwood J."/>
            <person name="Kramer R."/>
            <person name="Lindquist E."/>
            <person name="Lucas S."/>
            <person name="Salamov A."/>
            <person name="McFadden G.I."/>
            <person name="Lane C.E."/>
            <person name="Keeling P.J."/>
            <person name="Gray M.W."/>
            <person name="Grigoriev I.V."/>
            <person name="Archibald J.M."/>
        </authorList>
    </citation>
    <scope>NUCLEOTIDE SEQUENCE</scope>
    <source>
        <strain evidence="3">CCMP2712</strain>
    </source>
</reference>
<evidence type="ECO:0000256" key="1">
    <source>
        <dbReference type="SAM" id="MobiDB-lite"/>
    </source>
</evidence>
<dbReference type="InterPro" id="IPR014710">
    <property type="entry name" value="RmlC-like_jellyroll"/>
</dbReference>
<accession>L1I6M7</accession>
<organism evidence="3">
    <name type="scientific">Guillardia theta (strain CCMP2712)</name>
    <name type="common">Cryptophyte</name>
    <dbReference type="NCBI Taxonomy" id="905079"/>
    <lineage>
        <taxon>Eukaryota</taxon>
        <taxon>Cryptophyceae</taxon>
        <taxon>Pyrenomonadales</taxon>
        <taxon>Geminigeraceae</taxon>
        <taxon>Guillardia</taxon>
    </lineage>
</organism>
<evidence type="ECO:0000313" key="3">
    <source>
        <dbReference type="EMBL" id="EKX31520.1"/>
    </source>
</evidence>
<sequence>MQKDELRSEVLGNNSSQKSLVASHGSQRVLNKPSLRDLTNRLHANAREEQDGKQDAAPQLAKKGNMARVAMKVFAAVALGRKKKDDSAEASKEDKEELKLPKWDYLLNHHQSKLRKKVSKAVHKAAAISVVGKTNIAPNEFQLMKSLESTNLHDRIEKLLSIVRKFKFFQSFSEAQTQELASVAVLTTKTEGDFLFRQDEVPDAVYVMLSGRCNL</sequence>
<dbReference type="PROSITE" id="PS50042">
    <property type="entry name" value="CNMP_BINDING_3"/>
    <property type="match status" value="1"/>
</dbReference>
<dbReference type="InterPro" id="IPR018490">
    <property type="entry name" value="cNMP-bd_dom_sf"/>
</dbReference>
<name>L1I6M7_GUITC</name>
<dbReference type="GeneID" id="17288243"/>
<dbReference type="AlphaFoldDB" id="L1I6M7"/>
<protein>
    <recommendedName>
        <fullName evidence="2">Cyclic nucleotide-binding domain-containing protein</fullName>
    </recommendedName>
</protein>
<evidence type="ECO:0000259" key="2">
    <source>
        <dbReference type="PROSITE" id="PS50042"/>
    </source>
</evidence>
<dbReference type="InterPro" id="IPR000595">
    <property type="entry name" value="cNMP-bd_dom"/>
</dbReference>
<feature type="compositionally biased region" description="Basic and acidic residues" evidence="1">
    <location>
        <begin position="34"/>
        <end position="54"/>
    </location>
</feature>
<feature type="region of interest" description="Disordered" evidence="1">
    <location>
        <begin position="1"/>
        <end position="59"/>
    </location>
</feature>
<feature type="non-terminal residue" evidence="3">
    <location>
        <position position="1"/>
    </location>
</feature>
<feature type="compositionally biased region" description="Polar residues" evidence="1">
    <location>
        <begin position="11"/>
        <end position="29"/>
    </location>
</feature>
<dbReference type="Gene3D" id="2.60.120.10">
    <property type="entry name" value="Jelly Rolls"/>
    <property type="match status" value="1"/>
</dbReference>
<gene>
    <name evidence="3" type="ORF">GUITHDRAFT_122279</name>
</gene>
<dbReference type="RefSeq" id="XP_005818500.1">
    <property type="nucleotide sequence ID" value="XM_005818443.1"/>
</dbReference>
<feature type="domain" description="Cyclic nucleotide-binding" evidence="2">
    <location>
        <begin position="168"/>
        <end position="215"/>
    </location>
</feature>
<dbReference type="PaxDb" id="55529-EKX31520"/>
<dbReference type="KEGG" id="gtt:GUITHDRAFT_122279"/>
<dbReference type="EMBL" id="JH993267">
    <property type="protein sequence ID" value="EKX31520.1"/>
    <property type="molecule type" value="Genomic_DNA"/>
</dbReference>